<keyword evidence="10" id="KW-0482">Metalloprotease</keyword>
<dbReference type="PANTHER" id="PTHR31120:SF6">
    <property type="entry name" value="METALLOPROTEASE TIKI HOMOLOG"/>
    <property type="match status" value="1"/>
</dbReference>
<keyword evidence="6" id="KW-0479">Metal-binding</keyword>
<dbReference type="GO" id="GO:0006508">
    <property type="term" value="P:proteolysis"/>
    <property type="evidence" value="ECO:0007669"/>
    <property type="project" value="UniProtKB-KW"/>
</dbReference>
<keyword evidence="7" id="KW-0732">Signal</keyword>
<evidence type="ECO:0000313" key="13">
    <source>
        <dbReference type="EMBL" id="MBY5960112.1"/>
    </source>
</evidence>
<keyword evidence="12" id="KW-0325">Glycoprotein</keyword>
<protein>
    <submittedName>
        <fullName evidence="13">TraB/GumN family protein</fullName>
    </submittedName>
</protein>
<keyword evidence="11" id="KW-0472">Membrane</keyword>
<keyword evidence="14" id="KW-1185">Reference proteome</keyword>
<evidence type="ECO:0000256" key="3">
    <source>
        <dbReference type="ARBA" id="ARBA00004479"/>
    </source>
</evidence>
<dbReference type="GO" id="GO:0004222">
    <property type="term" value="F:metalloendopeptidase activity"/>
    <property type="evidence" value="ECO:0007669"/>
    <property type="project" value="TreeGrafter"/>
</dbReference>
<evidence type="ECO:0000256" key="6">
    <source>
        <dbReference type="ARBA" id="ARBA00022723"/>
    </source>
</evidence>
<evidence type="ECO:0000256" key="10">
    <source>
        <dbReference type="ARBA" id="ARBA00023049"/>
    </source>
</evidence>
<evidence type="ECO:0000256" key="8">
    <source>
        <dbReference type="ARBA" id="ARBA00022801"/>
    </source>
</evidence>
<dbReference type="GO" id="GO:0046872">
    <property type="term" value="F:metal ion binding"/>
    <property type="evidence" value="ECO:0007669"/>
    <property type="project" value="UniProtKB-KW"/>
</dbReference>
<dbReference type="PANTHER" id="PTHR31120">
    <property type="entry name" value="METALLOPROTEASE TIKI"/>
    <property type="match status" value="1"/>
</dbReference>
<comment type="cofactor">
    <cofactor evidence="2">
        <name>Co(2+)</name>
        <dbReference type="ChEBI" id="CHEBI:48828"/>
    </cofactor>
</comment>
<evidence type="ECO:0000256" key="2">
    <source>
        <dbReference type="ARBA" id="ARBA00001941"/>
    </source>
</evidence>
<name>A0A953HQW3_9BACT</name>
<dbReference type="InterPro" id="IPR002816">
    <property type="entry name" value="TraB/PrgY/GumN_fam"/>
</dbReference>
<evidence type="ECO:0000256" key="5">
    <source>
        <dbReference type="ARBA" id="ARBA00022692"/>
    </source>
</evidence>
<accession>A0A953HQW3</accession>
<comment type="caution">
    <text evidence="13">The sequence shown here is derived from an EMBL/GenBank/DDBJ whole genome shotgun (WGS) entry which is preliminary data.</text>
</comment>
<keyword evidence="5" id="KW-0812">Transmembrane</keyword>
<dbReference type="GO" id="GO:0030178">
    <property type="term" value="P:negative regulation of Wnt signaling pathway"/>
    <property type="evidence" value="ECO:0007669"/>
    <property type="project" value="InterPro"/>
</dbReference>
<evidence type="ECO:0000256" key="11">
    <source>
        <dbReference type="ARBA" id="ARBA00023136"/>
    </source>
</evidence>
<keyword evidence="8" id="KW-0378">Hydrolase</keyword>
<organism evidence="13 14">
    <name type="scientific">Membranihabitans marinus</name>
    <dbReference type="NCBI Taxonomy" id="1227546"/>
    <lineage>
        <taxon>Bacteria</taxon>
        <taxon>Pseudomonadati</taxon>
        <taxon>Bacteroidota</taxon>
        <taxon>Saprospiria</taxon>
        <taxon>Saprospirales</taxon>
        <taxon>Saprospiraceae</taxon>
        <taxon>Membranihabitans</taxon>
    </lineage>
</organism>
<dbReference type="EMBL" id="JAHVHU010000023">
    <property type="protein sequence ID" value="MBY5960112.1"/>
    <property type="molecule type" value="Genomic_DNA"/>
</dbReference>
<evidence type="ECO:0000256" key="7">
    <source>
        <dbReference type="ARBA" id="ARBA00022729"/>
    </source>
</evidence>
<gene>
    <name evidence="13" type="ORF">KUV50_18310</name>
</gene>
<dbReference type="AlphaFoldDB" id="A0A953HQW3"/>
<dbReference type="Proteomes" id="UP000753961">
    <property type="component" value="Unassembled WGS sequence"/>
</dbReference>
<dbReference type="RefSeq" id="WP_222581660.1">
    <property type="nucleotide sequence ID" value="NZ_JAHVHU010000023.1"/>
</dbReference>
<comment type="subcellular location">
    <subcellularLocation>
        <location evidence="3">Membrane</location>
        <topology evidence="3">Single-pass type I membrane protein</topology>
    </subcellularLocation>
</comment>
<reference evidence="13" key="1">
    <citation type="submission" date="2021-06" db="EMBL/GenBank/DDBJ databases">
        <title>44 bacteria genomes isolated from Dapeng, Shenzhen.</title>
        <authorList>
            <person name="Zheng W."/>
            <person name="Yu S."/>
            <person name="Huang Y."/>
        </authorList>
    </citation>
    <scope>NUCLEOTIDE SEQUENCE</scope>
    <source>
        <strain evidence="13">DP5N28-2</strain>
    </source>
</reference>
<proteinExistence type="predicted"/>
<sequence length="259" mass="30146">MTEALLWRVTSPQGFDSFLFGTMHVRDALAFGNMPLIKSCINRSEVYYSELEMESKGLGSLAELQRMPRGQELTDIMSFHHYSRLRRIIFRAFGVDIHPLRHFYPMIVANIIQTSVLQKTSDEILDYYLYQYARDQGKEMRYLESQRKQLAIFQQIPIAYQVKALRQLGRQPAKAKNQIQALLQDYASRNTRQLYQRSKSQLGKLRHILLYQRNEQMALRLVEDLMHTSGFIAVGAAHLYGYKGILRLMKKAGYLVSSL</sequence>
<evidence type="ECO:0000313" key="14">
    <source>
        <dbReference type="Proteomes" id="UP000753961"/>
    </source>
</evidence>
<dbReference type="GO" id="GO:0016020">
    <property type="term" value="C:membrane"/>
    <property type="evidence" value="ECO:0007669"/>
    <property type="project" value="UniProtKB-SubCell"/>
</dbReference>
<evidence type="ECO:0000256" key="1">
    <source>
        <dbReference type="ARBA" id="ARBA00001936"/>
    </source>
</evidence>
<dbReference type="Pfam" id="PF01963">
    <property type="entry name" value="TraB_PrgY_gumN"/>
    <property type="match status" value="1"/>
</dbReference>
<dbReference type="InterPro" id="IPR040230">
    <property type="entry name" value="TIKI1/2-like"/>
</dbReference>
<evidence type="ECO:0000256" key="9">
    <source>
        <dbReference type="ARBA" id="ARBA00022989"/>
    </source>
</evidence>
<dbReference type="CDD" id="cd14789">
    <property type="entry name" value="Tiki"/>
    <property type="match status" value="1"/>
</dbReference>
<evidence type="ECO:0000256" key="4">
    <source>
        <dbReference type="ARBA" id="ARBA00022670"/>
    </source>
</evidence>
<keyword evidence="4" id="KW-0645">Protease</keyword>
<evidence type="ECO:0000256" key="12">
    <source>
        <dbReference type="ARBA" id="ARBA00023180"/>
    </source>
</evidence>
<comment type="cofactor">
    <cofactor evidence="1">
        <name>Mn(2+)</name>
        <dbReference type="ChEBI" id="CHEBI:29035"/>
    </cofactor>
</comment>
<keyword evidence="9" id="KW-1133">Transmembrane helix</keyword>